<dbReference type="EMBL" id="CALSDN010000016">
    <property type="protein sequence ID" value="CAH6723519.1"/>
    <property type="molecule type" value="Genomic_DNA"/>
</dbReference>
<protein>
    <submittedName>
        <fullName evidence="1">Probable oxidoreductase Env9p</fullName>
    </submittedName>
</protein>
<dbReference type="Proteomes" id="UP001152531">
    <property type="component" value="Unassembled WGS sequence"/>
</dbReference>
<evidence type="ECO:0000313" key="1">
    <source>
        <dbReference type="EMBL" id="CAH6723519.1"/>
    </source>
</evidence>
<keyword evidence="2" id="KW-1185">Reference proteome</keyword>
<comment type="caution">
    <text evidence="1">The sequence shown here is derived from an EMBL/GenBank/DDBJ whole genome shotgun (WGS) entry which is preliminary data.</text>
</comment>
<proteinExistence type="predicted"/>
<sequence>MIPSKSKFFKPDTGVFYNPETEEKIAIVTGGNQGIGYFTVLHLYLHGYTIYVLGRNEEKCLTAIEDIKKEAEERRSKYSETESSSRFLGKINYIKCDLTSLRSVEAAAKEFIKKEQKLDLLINNAGIMAAPYSETEDGIEIQFQVNAVSPLLLTLELLPYLGKAKGARVITVSSIAHTFAAKYLKPEDKLTKFPEQLYRFLRYSRSKLGVVHFTKALAKKRPDILFLAVHPGVIQSGLYDSTFASYSFLGPVIKTVFFKSISFMAISQEEGSLASLRSALDTNLTLENNGDYFIEGGVDSQASKIGQNPEYIKYTWDWCINKLSEEGFKFDI</sequence>
<name>A0ACA9YFU8_9ASCO</name>
<accession>A0ACA9YFU8</accession>
<reference evidence="1" key="1">
    <citation type="submission" date="2022-06" db="EMBL/GenBank/DDBJ databases">
        <authorList>
            <person name="Legras J.-L."/>
            <person name="Devillers H."/>
            <person name="Grondin C."/>
        </authorList>
    </citation>
    <scope>NUCLEOTIDE SEQUENCE</scope>
    <source>
        <strain evidence="1">CLIB 1444</strain>
    </source>
</reference>
<organism evidence="1 2">
    <name type="scientific">[Candida] jaroonii</name>
    <dbReference type="NCBI Taxonomy" id="467808"/>
    <lineage>
        <taxon>Eukaryota</taxon>
        <taxon>Fungi</taxon>
        <taxon>Dikarya</taxon>
        <taxon>Ascomycota</taxon>
        <taxon>Saccharomycotina</taxon>
        <taxon>Pichiomycetes</taxon>
        <taxon>Debaryomycetaceae</taxon>
        <taxon>Yamadazyma</taxon>
    </lineage>
</organism>
<gene>
    <name evidence="1" type="ORF">CLIB1444_16S00628</name>
</gene>
<evidence type="ECO:0000313" key="2">
    <source>
        <dbReference type="Proteomes" id="UP001152531"/>
    </source>
</evidence>